<keyword evidence="2" id="KW-1185">Reference proteome</keyword>
<gene>
    <name evidence="1" type="ORF">BV898_05415</name>
</gene>
<name>A0A1W0WZK3_HYPEX</name>
<protein>
    <submittedName>
        <fullName evidence="1">Uncharacterized protein</fullName>
    </submittedName>
</protein>
<sequence>MLELHDRILRVTVPLTQQMGIQRHTSGHDHVHLGGNEYGTTLTHQNLLHCVSHPGQPSASSYEEDKVQCRFTSFGPF</sequence>
<comment type="caution">
    <text evidence="1">The sequence shown here is derived from an EMBL/GenBank/DDBJ whole genome shotgun (WGS) entry which is preliminary data.</text>
</comment>
<proteinExistence type="predicted"/>
<organism evidence="1 2">
    <name type="scientific">Hypsibius exemplaris</name>
    <name type="common">Freshwater tardigrade</name>
    <dbReference type="NCBI Taxonomy" id="2072580"/>
    <lineage>
        <taxon>Eukaryota</taxon>
        <taxon>Metazoa</taxon>
        <taxon>Ecdysozoa</taxon>
        <taxon>Tardigrada</taxon>
        <taxon>Eutardigrada</taxon>
        <taxon>Parachela</taxon>
        <taxon>Hypsibioidea</taxon>
        <taxon>Hypsibiidae</taxon>
        <taxon>Hypsibius</taxon>
    </lineage>
</organism>
<evidence type="ECO:0000313" key="1">
    <source>
        <dbReference type="EMBL" id="OQV20595.1"/>
    </source>
</evidence>
<dbReference type="Proteomes" id="UP000192578">
    <property type="component" value="Unassembled WGS sequence"/>
</dbReference>
<dbReference type="AlphaFoldDB" id="A0A1W0WZK3"/>
<dbReference type="EMBL" id="MTYJ01000029">
    <property type="protein sequence ID" value="OQV20595.1"/>
    <property type="molecule type" value="Genomic_DNA"/>
</dbReference>
<accession>A0A1W0WZK3</accession>
<reference evidence="2" key="1">
    <citation type="submission" date="2017-01" db="EMBL/GenBank/DDBJ databases">
        <title>Comparative genomics of anhydrobiosis in the tardigrade Hypsibius dujardini.</title>
        <authorList>
            <person name="Yoshida Y."/>
            <person name="Koutsovoulos G."/>
            <person name="Laetsch D."/>
            <person name="Stevens L."/>
            <person name="Kumar S."/>
            <person name="Horikawa D."/>
            <person name="Ishino K."/>
            <person name="Komine S."/>
            <person name="Tomita M."/>
            <person name="Blaxter M."/>
            <person name="Arakawa K."/>
        </authorList>
    </citation>
    <scope>NUCLEOTIDE SEQUENCE [LARGE SCALE GENOMIC DNA]</scope>
    <source>
        <strain evidence="2">Z151</strain>
    </source>
</reference>
<evidence type="ECO:0000313" key="2">
    <source>
        <dbReference type="Proteomes" id="UP000192578"/>
    </source>
</evidence>